<feature type="region of interest" description="Disordered" evidence="1">
    <location>
        <begin position="48"/>
        <end position="72"/>
    </location>
</feature>
<gene>
    <name evidence="2" type="ORF">CAUPRSCDRAFT_12926</name>
</gene>
<proteinExistence type="predicted"/>
<evidence type="ECO:0000256" key="1">
    <source>
        <dbReference type="SAM" id="MobiDB-lite"/>
    </source>
</evidence>
<dbReference type="AlphaFoldDB" id="A0A4P9WQR4"/>
<reference evidence="3" key="1">
    <citation type="journal article" date="2018" name="Nat. Microbiol.">
        <title>Leveraging single-cell genomics to expand the fungal tree of life.</title>
        <authorList>
            <person name="Ahrendt S.R."/>
            <person name="Quandt C.A."/>
            <person name="Ciobanu D."/>
            <person name="Clum A."/>
            <person name="Salamov A."/>
            <person name="Andreopoulos B."/>
            <person name="Cheng J.F."/>
            <person name="Woyke T."/>
            <person name="Pelin A."/>
            <person name="Henrissat B."/>
            <person name="Reynolds N.K."/>
            <person name="Benny G.L."/>
            <person name="Smith M.E."/>
            <person name="James T.Y."/>
            <person name="Grigoriev I.V."/>
        </authorList>
    </citation>
    <scope>NUCLEOTIDE SEQUENCE [LARGE SCALE GENOMIC DNA]</scope>
    <source>
        <strain evidence="3">ATCC 52028</strain>
    </source>
</reference>
<evidence type="ECO:0000313" key="2">
    <source>
        <dbReference type="EMBL" id="RKO95374.1"/>
    </source>
</evidence>
<dbReference type="EMBL" id="ML011971">
    <property type="protein sequence ID" value="RKO95374.1"/>
    <property type="molecule type" value="Genomic_DNA"/>
</dbReference>
<evidence type="ECO:0000313" key="3">
    <source>
        <dbReference type="Proteomes" id="UP000268535"/>
    </source>
</evidence>
<organism evidence="2 3">
    <name type="scientific">Caulochytrium protostelioides</name>
    <dbReference type="NCBI Taxonomy" id="1555241"/>
    <lineage>
        <taxon>Eukaryota</taxon>
        <taxon>Fungi</taxon>
        <taxon>Fungi incertae sedis</taxon>
        <taxon>Chytridiomycota</taxon>
        <taxon>Chytridiomycota incertae sedis</taxon>
        <taxon>Chytridiomycetes</taxon>
        <taxon>Caulochytriales</taxon>
        <taxon>Caulochytriaceae</taxon>
        <taxon>Caulochytrium</taxon>
    </lineage>
</organism>
<protein>
    <submittedName>
        <fullName evidence="2">Uncharacterized protein</fullName>
    </submittedName>
</protein>
<name>A0A4P9WQR4_9FUNG</name>
<sequence>MRAVGGQHVGVELDHHAAECCEAGEEAGPAGRIGQPAVPMKGRCDVASVRGDHMGRGGGPDLQDGVAQGSEPAPALQIRLLPSREEPRPRHAVLREGGPIFVMIEKPVLFARSQLQPGAVRAIGLRQPRLGQREDAVDRLHERLRMSGCQQDD</sequence>
<dbReference type="Proteomes" id="UP000268535">
    <property type="component" value="Unassembled WGS sequence"/>
</dbReference>
<accession>A0A4P9WQR4</accession>